<protein>
    <submittedName>
        <fullName evidence="2">Uncharacterized protein</fullName>
    </submittedName>
</protein>
<evidence type="ECO:0000313" key="3">
    <source>
        <dbReference type="Proteomes" id="UP000001952"/>
    </source>
</evidence>
<name>Q1R2R0_ECOUT</name>
<gene>
    <name evidence="2" type="ordered locus">UTI89_C4951</name>
</gene>
<keyword evidence="1" id="KW-0812">Transmembrane</keyword>
<keyword evidence="1" id="KW-0472">Membrane</keyword>
<dbReference type="Proteomes" id="UP000001952">
    <property type="component" value="Chromosome"/>
</dbReference>
<proteinExistence type="predicted"/>
<dbReference type="HOGENOM" id="CLU_198160_0_0_6"/>
<evidence type="ECO:0000313" key="2">
    <source>
        <dbReference type="EMBL" id="ABE10354.1"/>
    </source>
</evidence>
<evidence type="ECO:0000256" key="1">
    <source>
        <dbReference type="SAM" id="Phobius"/>
    </source>
</evidence>
<feature type="transmembrane region" description="Helical" evidence="1">
    <location>
        <begin position="55"/>
        <end position="73"/>
    </location>
</feature>
<reference evidence="2 3" key="1">
    <citation type="journal article" date="2006" name="Proc. Natl. Acad. Sci. U.S.A.">
        <title>Identification of genes subject to positive selection in uropathogenic strains of Escherichia coli: a comparative genomics approach.</title>
        <authorList>
            <person name="Chen S.L."/>
            <person name="Hung C.S."/>
            <person name="Xu J."/>
            <person name="Reigstad C.S."/>
            <person name="Magrini V."/>
            <person name="Sabo A."/>
            <person name="Blasiar D."/>
            <person name="Bieri T."/>
            <person name="Meyer R.R."/>
            <person name="Ozersky P."/>
            <person name="Armstrong J.R."/>
            <person name="Fulton R.S."/>
            <person name="Latreille J.P."/>
            <person name="Spieth J."/>
            <person name="Hooton T.M."/>
            <person name="Mardis E.R."/>
            <person name="Hultgren S.J."/>
            <person name="Gordon J.I."/>
        </authorList>
    </citation>
    <scope>NUCLEOTIDE SEQUENCE [LARGE SCALE GENOMIC DNA]</scope>
    <source>
        <strain evidence="3">UTI89 / UPEC</strain>
    </source>
</reference>
<accession>Q1R2R0</accession>
<organism evidence="2 3">
    <name type="scientific">Escherichia coli (strain UTI89 / UPEC)</name>
    <dbReference type="NCBI Taxonomy" id="364106"/>
    <lineage>
        <taxon>Bacteria</taxon>
        <taxon>Pseudomonadati</taxon>
        <taxon>Pseudomonadota</taxon>
        <taxon>Gammaproteobacteria</taxon>
        <taxon>Enterobacterales</taxon>
        <taxon>Enterobacteriaceae</taxon>
        <taxon>Escherichia</taxon>
    </lineage>
</organism>
<dbReference type="EMBL" id="CP000243">
    <property type="protein sequence ID" value="ABE10354.1"/>
    <property type="molecule type" value="Genomic_DNA"/>
</dbReference>
<dbReference type="AlphaFoldDB" id="Q1R2R0"/>
<keyword evidence="1" id="KW-1133">Transmembrane helix</keyword>
<sequence>MKGIFLNPSNWGAAAAGTKVKWSSGCNNELRNHEEQQHETCCDASTLAMCKMPALVLWKSALSLVLATLPLIFPLTPSGQPTVSHHFLTDSSFHSY</sequence>
<dbReference type="KEGG" id="eci:UTI89_C4951"/>